<accession>A9P9C6</accession>
<feature type="signal peptide" evidence="1">
    <location>
        <begin position="1"/>
        <end position="16"/>
    </location>
</feature>
<evidence type="ECO:0000256" key="1">
    <source>
        <dbReference type="SAM" id="SignalP"/>
    </source>
</evidence>
<organism evidence="2">
    <name type="scientific">Populus trichocarpa</name>
    <name type="common">Western balsam poplar</name>
    <name type="synonym">Populus balsamifera subsp. trichocarpa</name>
    <dbReference type="NCBI Taxonomy" id="3694"/>
    <lineage>
        <taxon>Eukaryota</taxon>
        <taxon>Viridiplantae</taxon>
        <taxon>Streptophyta</taxon>
        <taxon>Embryophyta</taxon>
        <taxon>Tracheophyta</taxon>
        <taxon>Spermatophyta</taxon>
        <taxon>Magnoliopsida</taxon>
        <taxon>eudicotyledons</taxon>
        <taxon>Gunneridae</taxon>
        <taxon>Pentapetalae</taxon>
        <taxon>rosids</taxon>
        <taxon>fabids</taxon>
        <taxon>Malpighiales</taxon>
        <taxon>Salicaceae</taxon>
        <taxon>Saliceae</taxon>
        <taxon>Populus</taxon>
    </lineage>
</organism>
<feature type="chain" id="PRO_5005335759" evidence="1">
    <location>
        <begin position="17"/>
        <end position="56"/>
    </location>
</feature>
<keyword evidence="1" id="KW-0732">Signal</keyword>
<proteinExistence type="evidence at transcript level"/>
<name>A9P9C6_POPTR</name>
<protein>
    <submittedName>
        <fullName evidence="2">Uncharacterized protein</fullName>
    </submittedName>
</protein>
<reference evidence="2" key="1">
    <citation type="journal article" date="2008" name="BMC Genomics">
        <title>Analysis of 4,664 high-quality sequence-finished poplar full-length cDNA clones and their utility for the discovery of genes responding to insect feeding.</title>
        <authorList>
            <person name="Ralph S.G."/>
            <person name="Chun H.J."/>
            <person name="Cooper D."/>
            <person name="Kirkpatrick R."/>
            <person name="Kolosova N."/>
            <person name="Gunter L."/>
            <person name="Tuskan G.A."/>
            <person name="Douglas C.J."/>
            <person name="Holt R.A."/>
            <person name="Jones S.J."/>
            <person name="Marra M.A."/>
            <person name="Bohlmann J."/>
        </authorList>
    </citation>
    <scope>NUCLEOTIDE SEQUENCE</scope>
    <source>
        <tissue evidence="2">Phloem and cambium</tissue>
    </source>
</reference>
<sequence length="56" mass="6728">MLMSLLLMQALVPSLKKWLLQRLTKKSLRNWKQWVSQQQGQPGHFIILEMLVLRLR</sequence>
<dbReference type="AlphaFoldDB" id="A9P9C6"/>
<dbReference type="EMBL" id="EF144760">
    <property type="protein sequence ID" value="ABK92979.1"/>
    <property type="molecule type" value="mRNA"/>
</dbReference>
<evidence type="ECO:0000313" key="2">
    <source>
        <dbReference type="EMBL" id="ABK92979.1"/>
    </source>
</evidence>